<evidence type="ECO:0000313" key="2">
    <source>
        <dbReference type="Proteomes" id="UP001178148"/>
    </source>
</evidence>
<evidence type="ECO:0000313" key="1">
    <source>
        <dbReference type="EMBL" id="MDP0588251.1"/>
    </source>
</evidence>
<accession>A0AA90NZN6</accession>
<keyword evidence="2" id="KW-1185">Reference proteome</keyword>
<dbReference type="AlphaFoldDB" id="A0AA90NZN6"/>
<dbReference type="EMBL" id="JASXSV010000003">
    <property type="protein sequence ID" value="MDP0588251.1"/>
    <property type="molecule type" value="Genomic_DNA"/>
</dbReference>
<reference evidence="1 2" key="1">
    <citation type="journal article" date="2023" name="bioRxiv">
        <title>An intranuclear bacterial parasite of deep-sea mussels expresses apoptosis inhibitors acquired from its host.</title>
        <authorList>
            <person name="Gonzalez Porras M.A."/>
            <person name="Assie A."/>
            <person name="Tietjen M."/>
            <person name="Violette M."/>
            <person name="Kleiner M."/>
            <person name="Gruber-Vodicka H."/>
            <person name="Dubilier N."/>
            <person name="Leisch N."/>
        </authorList>
    </citation>
    <scope>NUCLEOTIDE SEQUENCE [LARGE SCALE GENOMIC DNA]</scope>
    <source>
        <strain evidence="1">IAP13</strain>
    </source>
</reference>
<comment type="caution">
    <text evidence="1">The sequence shown here is derived from an EMBL/GenBank/DDBJ whole genome shotgun (WGS) entry which is preliminary data.</text>
</comment>
<proteinExistence type="predicted"/>
<gene>
    <name evidence="1" type="ORF">QS748_03230</name>
</gene>
<sequence>MIKEGAELSVSACHGYCRTVNEHLLGIINAIVINGRSEGVKSKMEYLKKKT</sequence>
<dbReference type="Proteomes" id="UP001178148">
    <property type="component" value="Unassembled WGS sequence"/>
</dbReference>
<protein>
    <submittedName>
        <fullName evidence="1">Uncharacterized protein</fullName>
    </submittedName>
</protein>
<organism evidence="1 2">
    <name type="scientific">Candidatus Endonucleibacter bathymodioli</name>
    <dbReference type="NCBI Taxonomy" id="539814"/>
    <lineage>
        <taxon>Bacteria</taxon>
        <taxon>Pseudomonadati</taxon>
        <taxon>Pseudomonadota</taxon>
        <taxon>Gammaproteobacteria</taxon>
        <taxon>Oceanospirillales</taxon>
        <taxon>Endozoicomonadaceae</taxon>
        <taxon>Candidatus Endonucleibacter</taxon>
    </lineage>
</organism>
<name>A0AA90NZN6_9GAMM</name>